<feature type="transmembrane region" description="Helical" evidence="6">
    <location>
        <begin position="56"/>
        <end position="74"/>
    </location>
</feature>
<keyword evidence="3 6" id="KW-0812">Transmembrane</keyword>
<evidence type="ECO:0000313" key="11">
    <source>
        <dbReference type="EMBL" id="CAF3719798.1"/>
    </source>
</evidence>
<dbReference type="EMBL" id="CAJOBC010002177">
    <property type="protein sequence ID" value="CAF3719798.1"/>
    <property type="molecule type" value="Genomic_DNA"/>
</dbReference>
<dbReference type="Gene3D" id="1.20.1740.10">
    <property type="entry name" value="Amino acid/polyamine transporter I"/>
    <property type="match status" value="3"/>
</dbReference>
<dbReference type="PIRSF" id="PIRSF006060">
    <property type="entry name" value="AA_transporter"/>
    <property type="match status" value="1"/>
</dbReference>
<dbReference type="EMBL" id="CAJNOK010003102">
    <property type="protein sequence ID" value="CAF0888068.1"/>
    <property type="molecule type" value="Genomic_DNA"/>
</dbReference>
<dbReference type="InterPro" id="IPR002293">
    <property type="entry name" value="AA/rel_permease1"/>
</dbReference>
<comment type="subcellular location">
    <subcellularLocation>
        <location evidence="1">Membrane</location>
        <topology evidence="1">Multi-pass membrane protein</topology>
    </subcellularLocation>
</comment>
<feature type="transmembrane region" description="Helical" evidence="6">
    <location>
        <begin position="393"/>
        <end position="418"/>
    </location>
</feature>
<dbReference type="GO" id="GO:0005886">
    <property type="term" value="C:plasma membrane"/>
    <property type="evidence" value="ECO:0007669"/>
    <property type="project" value="TreeGrafter"/>
</dbReference>
<feature type="transmembrane region" description="Helical" evidence="6">
    <location>
        <begin position="153"/>
        <end position="179"/>
    </location>
</feature>
<evidence type="ECO:0000256" key="4">
    <source>
        <dbReference type="ARBA" id="ARBA00022989"/>
    </source>
</evidence>
<dbReference type="Pfam" id="PF13906">
    <property type="entry name" value="AA_permease_C"/>
    <property type="match status" value="1"/>
</dbReference>
<dbReference type="Pfam" id="PF13520">
    <property type="entry name" value="AA_permease_2"/>
    <property type="match status" value="1"/>
</dbReference>
<dbReference type="OrthoDB" id="3900342at2759"/>
<evidence type="ECO:0000313" key="8">
    <source>
        <dbReference type="EMBL" id="CAF0888068.1"/>
    </source>
</evidence>
<keyword evidence="2" id="KW-0813">Transport</keyword>
<evidence type="ECO:0000256" key="5">
    <source>
        <dbReference type="ARBA" id="ARBA00023136"/>
    </source>
</evidence>
<dbReference type="PANTHER" id="PTHR43243">
    <property type="entry name" value="INNER MEMBRANE TRANSPORTER YGJI-RELATED"/>
    <property type="match status" value="1"/>
</dbReference>
<feature type="transmembrane region" description="Helical" evidence="6">
    <location>
        <begin position="80"/>
        <end position="102"/>
    </location>
</feature>
<dbReference type="EMBL" id="CAJOBA010003103">
    <property type="protein sequence ID" value="CAF3670771.1"/>
    <property type="molecule type" value="Genomic_DNA"/>
</dbReference>
<dbReference type="PANTHER" id="PTHR43243:SF4">
    <property type="entry name" value="CATIONIC AMINO ACID TRANSPORTER 4"/>
    <property type="match status" value="1"/>
</dbReference>
<protein>
    <recommendedName>
        <fullName evidence="7">Cationic amino acid transporter C-terminal domain-containing protein</fullName>
    </recommendedName>
</protein>
<evidence type="ECO:0000313" key="10">
    <source>
        <dbReference type="EMBL" id="CAF3670771.1"/>
    </source>
</evidence>
<evidence type="ECO:0000256" key="2">
    <source>
        <dbReference type="ARBA" id="ARBA00022448"/>
    </source>
</evidence>
<keyword evidence="12" id="KW-1185">Reference proteome</keyword>
<feature type="transmembrane region" description="Helical" evidence="6">
    <location>
        <begin position="254"/>
        <end position="271"/>
    </location>
</feature>
<evidence type="ECO:0000313" key="12">
    <source>
        <dbReference type="Proteomes" id="UP000663829"/>
    </source>
</evidence>
<proteinExistence type="predicted"/>
<keyword evidence="4 6" id="KW-1133">Transmembrane helix</keyword>
<feature type="transmembrane region" description="Helical" evidence="6">
    <location>
        <begin position="369"/>
        <end position="387"/>
    </location>
</feature>
<dbReference type="Proteomes" id="UP000663829">
    <property type="component" value="Unassembled WGS sequence"/>
</dbReference>
<feature type="transmembrane region" description="Helical" evidence="6">
    <location>
        <begin position="114"/>
        <end position="133"/>
    </location>
</feature>
<dbReference type="Proteomes" id="UP000681722">
    <property type="component" value="Unassembled WGS sequence"/>
</dbReference>
<evidence type="ECO:0000259" key="7">
    <source>
        <dbReference type="Pfam" id="PF13906"/>
    </source>
</evidence>
<dbReference type="AlphaFoldDB" id="A0A814CPA4"/>
<evidence type="ECO:0000313" key="9">
    <source>
        <dbReference type="EMBL" id="CAF0943531.1"/>
    </source>
</evidence>
<name>A0A814CPA4_9BILA</name>
<comment type="caution">
    <text evidence="9">The sequence shown here is derived from an EMBL/GenBank/DDBJ whole genome shotgun (WGS) entry which is preliminary data.</text>
</comment>
<feature type="transmembrane region" description="Helical" evidence="6">
    <location>
        <begin position="277"/>
        <end position="299"/>
    </location>
</feature>
<keyword evidence="5 6" id="KW-0472">Membrane</keyword>
<reference evidence="9" key="1">
    <citation type="submission" date="2021-02" db="EMBL/GenBank/DDBJ databases">
        <authorList>
            <person name="Nowell W R."/>
        </authorList>
    </citation>
    <scope>NUCLEOTIDE SEQUENCE</scope>
</reference>
<sequence>MAGIYVVVGTVARDTAGAGITLSFLLSGIVAFLTAISYAEFGVVKSKDKTNLPHPDALGAIIIIVVTILLSIGVKESAYVNNVFTIINIATIFFIIVFGFTIGSTSVLPWKSEYYPFGMMGVLQGAAQCFYAFTGFEAITVASEEVINPKRNVPVGILSAMFATCLLYIFASTALTMLVPYYKISTEAPFAAAIAERGYPWAKNCIAIGTTISILSPLLASLYTLPRCIFAMSNDGLLFETFGRTTQNGIPFKATLLSGFMSAIIVLFTELKQLVEFVNVLTLVSYVTVNISIIMIRYVPCGQMTHHIDIAQELLENDKELFENVNIFESKFKRDCISEQPREIGTIKRCFHRLNYSCSHGIGFSIPRCIFIMTGSMLCFSITIIHLRSFLSYYSFLFYTLLILLATMTFISLGTIALHTQTMEKVNFQVPWVPILPSIAIWCNLFLVIWIPAINWIYFVIWNSIGLMVYFLYGVNHSKENYQPYSDFANLINNQELIKRMN</sequence>
<evidence type="ECO:0000256" key="3">
    <source>
        <dbReference type="ARBA" id="ARBA00022692"/>
    </source>
</evidence>
<dbReference type="Proteomes" id="UP000677228">
    <property type="component" value="Unassembled WGS sequence"/>
</dbReference>
<organism evidence="9 12">
    <name type="scientific">Didymodactylos carnosus</name>
    <dbReference type="NCBI Taxonomy" id="1234261"/>
    <lineage>
        <taxon>Eukaryota</taxon>
        <taxon>Metazoa</taxon>
        <taxon>Spiralia</taxon>
        <taxon>Gnathifera</taxon>
        <taxon>Rotifera</taxon>
        <taxon>Eurotatoria</taxon>
        <taxon>Bdelloidea</taxon>
        <taxon>Philodinida</taxon>
        <taxon>Philodinidae</taxon>
        <taxon>Didymodactylos</taxon>
    </lineage>
</organism>
<dbReference type="InterPro" id="IPR029485">
    <property type="entry name" value="CAT_C"/>
</dbReference>
<evidence type="ECO:0000256" key="6">
    <source>
        <dbReference type="SAM" id="Phobius"/>
    </source>
</evidence>
<feature type="transmembrane region" description="Helical" evidence="6">
    <location>
        <begin position="20"/>
        <end position="44"/>
    </location>
</feature>
<feature type="domain" description="Cationic amino acid transporter C-terminal" evidence="7">
    <location>
        <begin position="428"/>
        <end position="478"/>
    </location>
</feature>
<gene>
    <name evidence="9" type="ORF">GPM918_LOCUS10842</name>
    <name evidence="8" type="ORF">OVA965_LOCUS8978</name>
    <name evidence="11" type="ORF">SRO942_LOCUS10843</name>
    <name evidence="10" type="ORF">TMI583_LOCUS8974</name>
</gene>
<dbReference type="GO" id="GO:0015171">
    <property type="term" value="F:amino acid transmembrane transporter activity"/>
    <property type="evidence" value="ECO:0007669"/>
    <property type="project" value="TreeGrafter"/>
</dbReference>
<feature type="transmembrane region" description="Helical" evidence="6">
    <location>
        <begin position="456"/>
        <end position="475"/>
    </location>
</feature>
<feature type="transmembrane region" description="Helical" evidence="6">
    <location>
        <begin position="430"/>
        <end position="450"/>
    </location>
</feature>
<dbReference type="Proteomes" id="UP000682733">
    <property type="component" value="Unassembled WGS sequence"/>
</dbReference>
<accession>A0A814CPA4</accession>
<evidence type="ECO:0000256" key="1">
    <source>
        <dbReference type="ARBA" id="ARBA00004141"/>
    </source>
</evidence>
<dbReference type="EMBL" id="CAJNOQ010002177">
    <property type="protein sequence ID" value="CAF0943531.1"/>
    <property type="molecule type" value="Genomic_DNA"/>
</dbReference>